<dbReference type="Gene3D" id="2.170.130.10">
    <property type="entry name" value="TonB-dependent receptor, plug domain"/>
    <property type="match status" value="1"/>
</dbReference>
<name>A0ABX2DCX6_9SPHI</name>
<protein>
    <submittedName>
        <fullName evidence="6">TonB-dependent receptor</fullName>
    </submittedName>
</protein>
<reference evidence="6 7" key="1">
    <citation type="submission" date="2020-05" db="EMBL/GenBank/DDBJ databases">
        <title>Description of Pedobacter foliorum sp. nov.</title>
        <authorList>
            <person name="Qi S."/>
            <person name="Carlier A."/>
            <person name="Cnockaert M."/>
            <person name="Vandamme P."/>
        </authorList>
    </citation>
    <scope>NUCLEOTIDE SEQUENCE [LARGE SCALE GENOMIC DNA]</scope>
    <source>
        <strain evidence="6 7">LMG 31300</strain>
    </source>
</reference>
<sequence>MKRLLLYFFAATLLSLFSFSAKAAENGVIRGKVIEEVGALPIPYAVVSIFESAAEQPLLTIQTDENGYFRFNNLKTGNYKVKVSYVGFAALFVNDISITDKDFDKNLGNLKLSSEQSNLNEVVISAQKPLVEFGADVITYNVGSSVLAEGSTATDVLKNVPMVQVDIDGNATISGKRSTRVFIDGKPSDYMTSNIADLLNVLPSDAIEKIEVMTNPPSKYSGDGEGILNIVMKKGFKVGFNGNVGITAGIQGNKNTNANASYRGKNYNLNGSAAYRENIGKGAGESYRTNFFPDTTFYYNQYNNNRNKSNGGNFRLGLDWDITPKQNLRLSTNYNINNSNSNSGNDFYYINEALVPTRLRNQVNLGDGNSNNFVFNADYNLQTDTTGGKLTMGVTLNTNANNDLRSYNRTYAFPVNLNPSLQQNDNEISNSGLNFNLDYDKPVFNKRDQLEFGIAYNYRKNDNDLLVQNFNYQTQELVTNKNLTNKFFYNENILSGYASYNYRKNGWGLKTGLRAEYTDVNFDLSTGTSYHVSPYLSLFPNVSLNHFFKKRYNFGATYSVRINRPREYALNPQVNNADTLNISFGNPDLSPAYTHQMDFSFGAFGKKWSFTPRISYSTSRGVIERYRTVKKNGVSESTFDNVGTNNALALMLIGNFRPTNKISANGNFSVIQSNYNSKLNSALNRDGLSLRSSLGFSMQLPYKTAFESNLNYANNINAQGRNKGSINSSFGARKSFFKNTLSARISTNDPFGRKNNNSFNSGTNFTSQSYSTNNSSNVTFSLNYRFTKVKVNKVVVPPPPSTKP</sequence>
<feature type="chain" id="PRO_5047190362" evidence="4">
    <location>
        <begin position="24"/>
        <end position="804"/>
    </location>
</feature>
<dbReference type="InterPro" id="IPR041700">
    <property type="entry name" value="OMP_b-brl_3"/>
</dbReference>
<gene>
    <name evidence="6" type="ORF">HQN85_08965</name>
</gene>
<evidence type="ECO:0000256" key="3">
    <source>
        <dbReference type="ARBA" id="ARBA00023237"/>
    </source>
</evidence>
<evidence type="ECO:0000256" key="1">
    <source>
        <dbReference type="ARBA" id="ARBA00004442"/>
    </source>
</evidence>
<evidence type="ECO:0000313" key="6">
    <source>
        <dbReference type="EMBL" id="NQX31855.1"/>
    </source>
</evidence>
<evidence type="ECO:0000256" key="4">
    <source>
        <dbReference type="SAM" id="SignalP"/>
    </source>
</evidence>
<dbReference type="SUPFAM" id="SSF49464">
    <property type="entry name" value="Carboxypeptidase regulatory domain-like"/>
    <property type="match status" value="1"/>
</dbReference>
<organism evidence="6 7">
    <name type="scientific">Pedobacter boryungensis</name>
    <dbReference type="NCBI Taxonomy" id="869962"/>
    <lineage>
        <taxon>Bacteria</taxon>
        <taxon>Pseudomonadati</taxon>
        <taxon>Bacteroidota</taxon>
        <taxon>Sphingobacteriia</taxon>
        <taxon>Sphingobacteriales</taxon>
        <taxon>Sphingobacteriaceae</taxon>
        <taxon>Pedobacter</taxon>
    </lineage>
</organism>
<keyword evidence="4" id="KW-0732">Signal</keyword>
<evidence type="ECO:0000313" key="7">
    <source>
        <dbReference type="Proteomes" id="UP000762110"/>
    </source>
</evidence>
<dbReference type="Gene3D" id="2.40.170.20">
    <property type="entry name" value="TonB-dependent receptor, beta-barrel domain"/>
    <property type="match status" value="1"/>
</dbReference>
<comment type="caution">
    <text evidence="6">The sequence shown here is derived from an EMBL/GenBank/DDBJ whole genome shotgun (WGS) entry which is preliminary data.</text>
</comment>
<proteinExistence type="predicted"/>
<dbReference type="Proteomes" id="UP000762110">
    <property type="component" value="Unassembled WGS sequence"/>
</dbReference>
<dbReference type="Pfam" id="PF14905">
    <property type="entry name" value="OMP_b-brl_3"/>
    <property type="match status" value="1"/>
</dbReference>
<keyword evidence="7" id="KW-1185">Reference proteome</keyword>
<feature type="domain" description="Outer membrane protein beta-barrel" evidence="5">
    <location>
        <begin position="383"/>
        <end position="784"/>
    </location>
</feature>
<feature type="signal peptide" evidence="4">
    <location>
        <begin position="1"/>
        <end position="23"/>
    </location>
</feature>
<dbReference type="InterPro" id="IPR008969">
    <property type="entry name" value="CarboxyPept-like_regulatory"/>
</dbReference>
<dbReference type="InterPro" id="IPR037066">
    <property type="entry name" value="Plug_dom_sf"/>
</dbReference>
<dbReference type="SUPFAM" id="SSF56935">
    <property type="entry name" value="Porins"/>
    <property type="match status" value="1"/>
</dbReference>
<dbReference type="InterPro" id="IPR036942">
    <property type="entry name" value="Beta-barrel_TonB_sf"/>
</dbReference>
<evidence type="ECO:0000256" key="2">
    <source>
        <dbReference type="ARBA" id="ARBA00023136"/>
    </source>
</evidence>
<accession>A0ABX2DCX6</accession>
<dbReference type="Pfam" id="PF13620">
    <property type="entry name" value="CarboxypepD_reg"/>
    <property type="match status" value="1"/>
</dbReference>
<evidence type="ECO:0000259" key="5">
    <source>
        <dbReference type="Pfam" id="PF14905"/>
    </source>
</evidence>
<keyword evidence="2" id="KW-0472">Membrane</keyword>
<keyword evidence="6" id="KW-0675">Receptor</keyword>
<comment type="subcellular location">
    <subcellularLocation>
        <location evidence="1">Cell outer membrane</location>
    </subcellularLocation>
</comment>
<keyword evidence="3" id="KW-0998">Cell outer membrane</keyword>
<dbReference type="RefSeq" id="WP_173271379.1">
    <property type="nucleotide sequence ID" value="NZ_JABMKV010000002.1"/>
</dbReference>
<dbReference type="Gene3D" id="2.60.40.1120">
    <property type="entry name" value="Carboxypeptidase-like, regulatory domain"/>
    <property type="match status" value="1"/>
</dbReference>
<dbReference type="EMBL" id="JABMKV010000002">
    <property type="protein sequence ID" value="NQX31855.1"/>
    <property type="molecule type" value="Genomic_DNA"/>
</dbReference>